<dbReference type="OrthoDB" id="2146302at2"/>
<evidence type="ECO:0000313" key="2">
    <source>
        <dbReference type="Proteomes" id="UP000218181"/>
    </source>
</evidence>
<dbReference type="RefSeq" id="WP_054639780.1">
    <property type="nucleotide sequence ID" value="NZ_BBAL01000011.1"/>
</dbReference>
<protein>
    <submittedName>
        <fullName evidence="1">Uncharacterized protein</fullName>
    </submittedName>
</protein>
<dbReference type="AlphaFoldDB" id="A0A2A5RLI7"/>
<proteinExistence type="predicted"/>
<comment type="caution">
    <text evidence="1">The sequence shown here is derived from an EMBL/GenBank/DDBJ whole genome shotgun (WGS) entry which is preliminary data.</text>
</comment>
<reference evidence="1 2" key="1">
    <citation type="submission" date="2014-12" db="EMBL/GenBank/DDBJ databases">
        <title>Draft genome sequences of 10 type strains of Lactococcus.</title>
        <authorList>
            <person name="Sun Z."/>
            <person name="Zhong Z."/>
            <person name="Liu W."/>
            <person name="Zhang W."/>
            <person name="Zhang H."/>
        </authorList>
    </citation>
    <scope>NUCLEOTIDE SEQUENCE [LARGE SCALE GENOMIC DNA]</scope>
    <source>
        <strain evidence="1 2">JCM 16395</strain>
    </source>
</reference>
<evidence type="ECO:0000313" key="1">
    <source>
        <dbReference type="EMBL" id="PCS00121.1"/>
    </source>
</evidence>
<accession>A0A2A5RLI7</accession>
<sequence length="83" mass="9671">MKALHLKTKKTLEFWLIGNESQPDWVRKAFENGGFRQNGRKLIIVNTYGLVKISVSADEILIFNGKYAKVLPKTKFEREYKII</sequence>
<gene>
    <name evidence="1" type="ORF">RT41_GL001432</name>
</gene>
<keyword evidence="2" id="KW-1185">Reference proteome</keyword>
<dbReference type="STRING" id="1291764.GCA_001311235_02641"/>
<dbReference type="Proteomes" id="UP000218181">
    <property type="component" value="Unassembled WGS sequence"/>
</dbReference>
<name>A0A2A5RLI7_9LACT</name>
<dbReference type="EMBL" id="JXJU01000005">
    <property type="protein sequence ID" value="PCS00121.1"/>
    <property type="molecule type" value="Genomic_DNA"/>
</dbReference>
<organism evidence="1 2">
    <name type="scientific">Lactococcus fujiensis JCM 16395</name>
    <dbReference type="NCBI Taxonomy" id="1291764"/>
    <lineage>
        <taxon>Bacteria</taxon>
        <taxon>Bacillati</taxon>
        <taxon>Bacillota</taxon>
        <taxon>Bacilli</taxon>
        <taxon>Lactobacillales</taxon>
        <taxon>Streptococcaceae</taxon>
        <taxon>Lactococcus</taxon>
    </lineage>
</organism>